<dbReference type="AlphaFoldDB" id="A0A1J5NZB7"/>
<dbReference type="EMBL" id="MLJW01007978">
    <property type="protein sequence ID" value="OIQ64609.1"/>
    <property type="molecule type" value="Genomic_DNA"/>
</dbReference>
<comment type="caution">
    <text evidence="2">The sequence shown here is derived from an EMBL/GenBank/DDBJ whole genome shotgun (WGS) entry which is preliminary data.</text>
</comment>
<gene>
    <name evidence="2" type="ORF">GALL_538390</name>
</gene>
<feature type="domain" description="DUF4031" evidence="1">
    <location>
        <begin position="3"/>
        <end position="75"/>
    </location>
</feature>
<reference evidence="2" key="1">
    <citation type="submission" date="2016-10" db="EMBL/GenBank/DDBJ databases">
        <title>Sequence of Gallionella enrichment culture.</title>
        <authorList>
            <person name="Poehlein A."/>
            <person name="Muehling M."/>
            <person name="Daniel R."/>
        </authorList>
    </citation>
    <scope>NUCLEOTIDE SEQUENCE</scope>
</reference>
<sequence length="93" mass="10238">MTILVDDPIWPAHGRHWAHLVSDESLDELHGFAASLSIPVRGFDRDHYDIPSEYVPMAVALGAVKVGPKELLVRLVEAGLRVRKPFSLGLEVG</sequence>
<organism evidence="2">
    <name type="scientific">mine drainage metagenome</name>
    <dbReference type="NCBI Taxonomy" id="410659"/>
    <lineage>
        <taxon>unclassified sequences</taxon>
        <taxon>metagenomes</taxon>
        <taxon>ecological metagenomes</taxon>
    </lineage>
</organism>
<dbReference type="InterPro" id="IPR025109">
    <property type="entry name" value="DUF4031"/>
</dbReference>
<evidence type="ECO:0000259" key="1">
    <source>
        <dbReference type="Pfam" id="PF13223"/>
    </source>
</evidence>
<proteinExistence type="predicted"/>
<accession>A0A1J5NZB7</accession>
<dbReference type="Pfam" id="PF13223">
    <property type="entry name" value="DUF4031"/>
    <property type="match status" value="1"/>
</dbReference>
<name>A0A1J5NZB7_9ZZZZ</name>
<protein>
    <recommendedName>
        <fullName evidence="1">DUF4031 domain-containing protein</fullName>
    </recommendedName>
</protein>
<evidence type="ECO:0000313" key="2">
    <source>
        <dbReference type="EMBL" id="OIQ64609.1"/>
    </source>
</evidence>